<comment type="subcellular location">
    <subcellularLocation>
        <location evidence="1">Cell outer membrane</location>
        <topology evidence="1">Multi-pass membrane protein</topology>
    </subcellularLocation>
</comment>
<evidence type="ECO:0000313" key="14">
    <source>
        <dbReference type="Proteomes" id="UP000295129"/>
    </source>
</evidence>
<evidence type="ECO:0000256" key="3">
    <source>
        <dbReference type="ARBA" id="ARBA00022448"/>
    </source>
</evidence>
<dbReference type="PRINTS" id="PR00182">
    <property type="entry name" value="ECOLNEIPORIN"/>
</dbReference>
<evidence type="ECO:0000256" key="6">
    <source>
        <dbReference type="ARBA" id="ARBA00022729"/>
    </source>
</evidence>
<keyword evidence="8" id="KW-0626">Porin</keyword>
<dbReference type="AlphaFoldDB" id="A0A4R6DP52"/>
<feature type="chain" id="PRO_5020602491" evidence="11">
    <location>
        <begin position="21"/>
        <end position="356"/>
    </location>
</feature>
<dbReference type="RefSeq" id="WP_162851801.1">
    <property type="nucleotide sequence ID" value="NZ_SNVV01000025.1"/>
</dbReference>
<name>A0A4R6DP52_9RHOO</name>
<dbReference type="PANTHER" id="PTHR34501">
    <property type="entry name" value="PROTEIN YDDL-RELATED"/>
    <property type="match status" value="1"/>
</dbReference>
<keyword evidence="7" id="KW-0406">Ion transport</keyword>
<dbReference type="PRINTS" id="PR00184">
    <property type="entry name" value="NEISSPPORIN"/>
</dbReference>
<dbReference type="SUPFAM" id="SSF56935">
    <property type="entry name" value="Porins"/>
    <property type="match status" value="1"/>
</dbReference>
<feature type="domain" description="Porin" evidence="12">
    <location>
        <begin position="8"/>
        <end position="320"/>
    </location>
</feature>
<reference evidence="13 14" key="1">
    <citation type="submission" date="2019-03" db="EMBL/GenBank/DDBJ databases">
        <title>Genomic Encyclopedia of Type Strains, Phase IV (KMG-IV): sequencing the most valuable type-strain genomes for metagenomic binning, comparative biology and taxonomic classification.</title>
        <authorList>
            <person name="Goeker M."/>
        </authorList>
    </citation>
    <scope>NUCLEOTIDE SEQUENCE [LARGE SCALE GENOMIC DNA]</scope>
    <source>
        <strain evidence="13 14">DSM 12121</strain>
    </source>
</reference>
<keyword evidence="10" id="KW-0998">Cell outer membrane</keyword>
<keyword evidence="5" id="KW-0812">Transmembrane</keyword>
<dbReference type="InterPro" id="IPR001702">
    <property type="entry name" value="Porin_Gram-ve"/>
</dbReference>
<evidence type="ECO:0000256" key="7">
    <source>
        <dbReference type="ARBA" id="ARBA00023065"/>
    </source>
</evidence>
<comment type="subunit">
    <text evidence="2">Homotrimer.</text>
</comment>
<proteinExistence type="predicted"/>
<dbReference type="GO" id="GO:0034220">
    <property type="term" value="P:monoatomic ion transmembrane transport"/>
    <property type="evidence" value="ECO:0007669"/>
    <property type="project" value="InterPro"/>
</dbReference>
<evidence type="ECO:0000313" key="13">
    <source>
        <dbReference type="EMBL" id="TDN46786.1"/>
    </source>
</evidence>
<dbReference type="InterPro" id="IPR050298">
    <property type="entry name" value="Gram-neg_bact_OMP"/>
</dbReference>
<dbReference type="Pfam" id="PF13609">
    <property type="entry name" value="Porin_4"/>
    <property type="match status" value="1"/>
</dbReference>
<evidence type="ECO:0000256" key="5">
    <source>
        <dbReference type="ARBA" id="ARBA00022692"/>
    </source>
</evidence>
<keyword evidence="9" id="KW-0472">Membrane</keyword>
<dbReference type="CDD" id="cd00342">
    <property type="entry name" value="gram_neg_porins"/>
    <property type="match status" value="1"/>
</dbReference>
<keyword evidence="6 11" id="KW-0732">Signal</keyword>
<evidence type="ECO:0000256" key="4">
    <source>
        <dbReference type="ARBA" id="ARBA00022452"/>
    </source>
</evidence>
<accession>A0A4R6DP52</accession>
<dbReference type="InterPro" id="IPR033900">
    <property type="entry name" value="Gram_neg_porin_domain"/>
</dbReference>
<evidence type="ECO:0000256" key="1">
    <source>
        <dbReference type="ARBA" id="ARBA00004571"/>
    </source>
</evidence>
<evidence type="ECO:0000256" key="9">
    <source>
        <dbReference type="ARBA" id="ARBA00023136"/>
    </source>
</evidence>
<sequence>MRKTLVAALLAAGLAGSVHAQSNVTIYGLVDYGATYVKASGQDSRQAIDSGTSAGSRLGFRGIEDIGNSTKVGFVYEMGMSPDSGSAFTFSNRASWVNVVSSLGEIRVGRQDGIGYGWLAAVSPFGTTYGQASMNTLFGYSQISNRLSNALFYYSPNFGGLDFALGYSGNITDDESVENTSDQRALNAGLRYKNGPLLAVLVYEQKNYANNLSSTGRDNAKSMALGGTYDFGAVKVHAAYGQLRKRNYVSTAEKEKSWLVGLSAPIGQNGSLFGTYQYNKGRNENLYGAAQDDAVRGFALGYTHKLSKRTNLYVFGSRYNDTPLLFTGTENASSNSPTATGPVDQNQFGAGIVHRF</sequence>
<evidence type="ECO:0000259" key="12">
    <source>
        <dbReference type="Pfam" id="PF13609"/>
    </source>
</evidence>
<evidence type="ECO:0000256" key="8">
    <source>
        <dbReference type="ARBA" id="ARBA00023114"/>
    </source>
</evidence>
<dbReference type="Gene3D" id="2.40.160.10">
    <property type="entry name" value="Porin"/>
    <property type="match status" value="1"/>
</dbReference>
<dbReference type="InterPro" id="IPR002299">
    <property type="entry name" value="Porin_Neis"/>
</dbReference>
<keyword evidence="3" id="KW-0813">Transport</keyword>
<dbReference type="PANTHER" id="PTHR34501:SF9">
    <property type="entry name" value="MAJOR OUTER MEMBRANE PROTEIN P.IA"/>
    <property type="match status" value="1"/>
</dbReference>
<dbReference type="GO" id="GO:0015288">
    <property type="term" value="F:porin activity"/>
    <property type="evidence" value="ECO:0007669"/>
    <property type="project" value="UniProtKB-KW"/>
</dbReference>
<evidence type="ECO:0000256" key="11">
    <source>
        <dbReference type="SAM" id="SignalP"/>
    </source>
</evidence>
<protein>
    <submittedName>
        <fullName evidence="13">Putative porin</fullName>
    </submittedName>
</protein>
<gene>
    <name evidence="13" type="ORF">C7389_12528</name>
</gene>
<dbReference type="Proteomes" id="UP000295129">
    <property type="component" value="Unassembled WGS sequence"/>
</dbReference>
<organism evidence="13 14">
    <name type="scientific">Azoarcus indigens</name>
    <dbReference type="NCBI Taxonomy" id="29545"/>
    <lineage>
        <taxon>Bacteria</taxon>
        <taxon>Pseudomonadati</taxon>
        <taxon>Pseudomonadota</taxon>
        <taxon>Betaproteobacteria</taxon>
        <taxon>Rhodocyclales</taxon>
        <taxon>Zoogloeaceae</taxon>
        <taxon>Azoarcus</taxon>
    </lineage>
</organism>
<dbReference type="GO" id="GO:0046930">
    <property type="term" value="C:pore complex"/>
    <property type="evidence" value="ECO:0007669"/>
    <property type="project" value="UniProtKB-KW"/>
</dbReference>
<comment type="caution">
    <text evidence="13">The sequence shown here is derived from an EMBL/GenBank/DDBJ whole genome shotgun (WGS) entry which is preliminary data.</text>
</comment>
<dbReference type="InterPro" id="IPR023614">
    <property type="entry name" value="Porin_dom_sf"/>
</dbReference>
<dbReference type="EMBL" id="SNVV01000025">
    <property type="protein sequence ID" value="TDN46786.1"/>
    <property type="molecule type" value="Genomic_DNA"/>
</dbReference>
<feature type="signal peptide" evidence="11">
    <location>
        <begin position="1"/>
        <end position="20"/>
    </location>
</feature>
<dbReference type="GO" id="GO:0009279">
    <property type="term" value="C:cell outer membrane"/>
    <property type="evidence" value="ECO:0007669"/>
    <property type="project" value="UniProtKB-SubCell"/>
</dbReference>
<keyword evidence="14" id="KW-1185">Reference proteome</keyword>
<keyword evidence="4" id="KW-1134">Transmembrane beta strand</keyword>
<evidence type="ECO:0000256" key="10">
    <source>
        <dbReference type="ARBA" id="ARBA00023237"/>
    </source>
</evidence>
<evidence type="ECO:0000256" key="2">
    <source>
        <dbReference type="ARBA" id="ARBA00011233"/>
    </source>
</evidence>